<evidence type="ECO:0000313" key="2">
    <source>
        <dbReference type="Proteomes" id="UP001148786"/>
    </source>
</evidence>
<dbReference type="EMBL" id="JANKHO010000431">
    <property type="protein sequence ID" value="KAJ3510010.1"/>
    <property type="molecule type" value="Genomic_DNA"/>
</dbReference>
<proteinExistence type="predicted"/>
<dbReference type="OrthoDB" id="10423426at2759"/>
<accession>A0A9W8JZK0</accession>
<name>A0A9W8JZK0_9AGAR</name>
<dbReference type="Proteomes" id="UP001148786">
    <property type="component" value="Unassembled WGS sequence"/>
</dbReference>
<dbReference type="Gene3D" id="1.20.1280.50">
    <property type="match status" value="1"/>
</dbReference>
<keyword evidence="2" id="KW-1185">Reference proteome</keyword>
<organism evidence="1 2">
    <name type="scientific">Agrocybe chaxingu</name>
    <dbReference type="NCBI Taxonomy" id="84603"/>
    <lineage>
        <taxon>Eukaryota</taxon>
        <taxon>Fungi</taxon>
        <taxon>Dikarya</taxon>
        <taxon>Basidiomycota</taxon>
        <taxon>Agaricomycotina</taxon>
        <taxon>Agaricomycetes</taxon>
        <taxon>Agaricomycetidae</taxon>
        <taxon>Agaricales</taxon>
        <taxon>Agaricineae</taxon>
        <taxon>Strophariaceae</taxon>
        <taxon>Agrocybe</taxon>
    </lineage>
</organism>
<dbReference type="AlphaFoldDB" id="A0A9W8JZK0"/>
<protein>
    <recommendedName>
        <fullName evidence="3">F-box domain-containing protein</fullName>
    </recommendedName>
</protein>
<reference evidence="1" key="1">
    <citation type="submission" date="2022-07" db="EMBL/GenBank/DDBJ databases">
        <title>Genome Sequence of Agrocybe chaxingu.</title>
        <authorList>
            <person name="Buettner E."/>
        </authorList>
    </citation>
    <scope>NUCLEOTIDE SEQUENCE</scope>
    <source>
        <strain evidence="1">MP-N11</strain>
    </source>
</reference>
<evidence type="ECO:0000313" key="1">
    <source>
        <dbReference type="EMBL" id="KAJ3510010.1"/>
    </source>
</evidence>
<gene>
    <name evidence="1" type="ORF">NLJ89_g4915</name>
</gene>
<sequence length="334" mass="37784">MSAQDLPVDVLLPIFHLCLEGPFPPSNDPLHTTRSLSQVCTSWRRIFLSDMRWQAIGEARTTALSDGRERRMSVTHLVQGENRSFDPLDIPLPWSYVASLDLHTFPVHPRVALRLFHNSRATLVEAYLRIDAQAQTTITIMTSVLAQPFPTLQTTLRRLTKVHLIILDDANGGEDDLTDLLTLAHLPRLKHLRLEARSHHIEQLDLIHSLPTPSSTIRHLSDYTFPPPPTTPRRHLTYPNTEHLFHSIPNARFLRLPRCVLLRSPTLSKLETGVLLPCLQVLEAGENVNVGPLYPISSVRLSMPEADARFFVQEGRPQRLEGLEGVEVTVQPWS</sequence>
<comment type="caution">
    <text evidence="1">The sequence shown here is derived from an EMBL/GenBank/DDBJ whole genome shotgun (WGS) entry which is preliminary data.</text>
</comment>
<evidence type="ECO:0008006" key="3">
    <source>
        <dbReference type="Google" id="ProtNLM"/>
    </source>
</evidence>